<evidence type="ECO:0000313" key="2">
    <source>
        <dbReference type="Proteomes" id="UP000235672"/>
    </source>
</evidence>
<keyword evidence="2" id="KW-1185">Reference proteome</keyword>
<evidence type="ECO:0000313" key="1">
    <source>
        <dbReference type="EMBL" id="PMD15352.1"/>
    </source>
</evidence>
<gene>
    <name evidence="1" type="ORF">NA56DRAFT_351219</name>
</gene>
<reference evidence="1 2" key="1">
    <citation type="submission" date="2016-05" db="EMBL/GenBank/DDBJ databases">
        <title>A degradative enzymes factory behind the ericoid mycorrhizal symbiosis.</title>
        <authorList>
            <consortium name="DOE Joint Genome Institute"/>
            <person name="Martino E."/>
            <person name="Morin E."/>
            <person name="Grelet G."/>
            <person name="Kuo A."/>
            <person name="Kohler A."/>
            <person name="Daghino S."/>
            <person name="Barry K."/>
            <person name="Choi C."/>
            <person name="Cichocki N."/>
            <person name="Clum A."/>
            <person name="Copeland A."/>
            <person name="Hainaut M."/>
            <person name="Haridas S."/>
            <person name="Labutti K."/>
            <person name="Lindquist E."/>
            <person name="Lipzen A."/>
            <person name="Khouja H.-R."/>
            <person name="Murat C."/>
            <person name="Ohm R."/>
            <person name="Olson A."/>
            <person name="Spatafora J."/>
            <person name="Veneault-Fourrey C."/>
            <person name="Henrissat B."/>
            <person name="Grigoriev I."/>
            <person name="Martin F."/>
            <person name="Perotto S."/>
        </authorList>
    </citation>
    <scope>NUCLEOTIDE SEQUENCE [LARGE SCALE GENOMIC DNA]</scope>
    <source>
        <strain evidence="1 2">UAMH 7357</strain>
    </source>
</reference>
<dbReference type="InterPro" id="IPR011042">
    <property type="entry name" value="6-blade_b-propeller_TolB-like"/>
</dbReference>
<dbReference type="SUPFAM" id="SSF63829">
    <property type="entry name" value="Calcium-dependent phosphotriesterase"/>
    <property type="match status" value="1"/>
</dbReference>
<dbReference type="EMBL" id="KZ613514">
    <property type="protein sequence ID" value="PMD15352.1"/>
    <property type="molecule type" value="Genomic_DNA"/>
</dbReference>
<sequence length="318" mass="34182">MAQPQVLDPELPSKLVHQFPKPTWIENIAVRSNGDILVTLLTSPELYHISPSTKEAILVHKFDKFLALTGIIEVKEDVFYIGAGNFHLKTFANEQGSYKIYEVDMTGLSNGSNANIKEVAHLTGAGLPNGFELLSREAGTILIADSEVGALWKVNVKNGNVEKVIELDEMKPPPPPAMQMGINGVKVRDGYLYWSNTAKMLFCRIKIDGEGKEAGAVEILETDILIDDFCFDKHGNAWLTQHGLNVLGVVKASGGVVTAAGSIDKLTVAGGTACQFGRTASDADVLYFVTTGGMSAPVNGTEVEGGKVVAIDTAEFHH</sequence>
<dbReference type="Gene3D" id="2.120.10.30">
    <property type="entry name" value="TolB, C-terminal domain"/>
    <property type="match status" value="1"/>
</dbReference>
<dbReference type="STRING" id="1745343.A0A2J6PMU6"/>
<name>A0A2J6PMU6_9HELO</name>
<protein>
    <recommendedName>
        <fullName evidence="3">SMP-30/Gluconolactonase/LRE-like region domain-containing protein</fullName>
    </recommendedName>
</protein>
<evidence type="ECO:0008006" key="3">
    <source>
        <dbReference type="Google" id="ProtNLM"/>
    </source>
</evidence>
<dbReference type="PANTHER" id="PTHR42060:SF1">
    <property type="entry name" value="NHL REPEAT-CONTAINING PROTEIN"/>
    <property type="match status" value="1"/>
</dbReference>
<dbReference type="AlphaFoldDB" id="A0A2J6PMU6"/>
<accession>A0A2J6PMU6</accession>
<dbReference type="Proteomes" id="UP000235672">
    <property type="component" value="Unassembled WGS sequence"/>
</dbReference>
<organism evidence="1 2">
    <name type="scientific">Hyaloscypha hepaticicola</name>
    <dbReference type="NCBI Taxonomy" id="2082293"/>
    <lineage>
        <taxon>Eukaryota</taxon>
        <taxon>Fungi</taxon>
        <taxon>Dikarya</taxon>
        <taxon>Ascomycota</taxon>
        <taxon>Pezizomycotina</taxon>
        <taxon>Leotiomycetes</taxon>
        <taxon>Helotiales</taxon>
        <taxon>Hyaloscyphaceae</taxon>
        <taxon>Hyaloscypha</taxon>
    </lineage>
</organism>
<proteinExistence type="predicted"/>
<dbReference type="PANTHER" id="PTHR42060">
    <property type="entry name" value="NHL REPEAT-CONTAINING PROTEIN-RELATED"/>
    <property type="match status" value="1"/>
</dbReference>
<dbReference type="OrthoDB" id="9977941at2759"/>
<dbReference type="InterPro" id="IPR052998">
    <property type="entry name" value="Hetero-Diels-Alderase-like"/>
</dbReference>